<dbReference type="EMBL" id="MLAK01000002">
    <property type="protein sequence ID" value="OHT17470.1"/>
    <property type="molecule type" value="Genomic_DNA"/>
</dbReference>
<dbReference type="GeneID" id="94825419"/>
<gene>
    <name evidence="3" type="ORF">TRFO_02488</name>
</gene>
<dbReference type="RefSeq" id="XP_068370606.1">
    <property type="nucleotide sequence ID" value="XM_068490715.1"/>
</dbReference>
<dbReference type="PANTHER" id="PTHR16266:SF17">
    <property type="entry name" value="BRWD3"/>
    <property type="match status" value="1"/>
</dbReference>
<feature type="region of interest" description="Disordered" evidence="2">
    <location>
        <begin position="625"/>
        <end position="686"/>
    </location>
</feature>
<sequence length="686" mass="76296">MKNNAGSAADSHTDFEQSTLTYALLKGINEPFAEGYKEKAFPHEQAKDNSETILSSLPKDFFPNLIQNSLPKTNHPSLIHNFGRFKVETNKRQDRRSRLIYDRLKHIVLTHRIVGHTRCARTLLIDPYNILFFTGSDDTNIKCWHIPSLSLICTMKGHEDPVCGLVISPDRKLLASFAAKEDKFVRIWSLVNGAAVAVIPSNDDGYITSICFSPCNRFLGIASSSGDVRFIHITSLIPMLLQARETIQTDDKFLTNTNVGDLLFADGDFSTFNEIDPQNFIKNPPKLQKHYPLKSPSTYVSFSPGGNFALATLENGALCVLSMTNQRRWTIQAHDAAADGGMFLKNSFHNIITWSQKGGEIKTWLFNDKLKHQLTFTVRVANSRRSHLVAASVSCDESLLYACTSQSIFAWRIDNATPLRHIDDNPSLAGCVGVEAHPHLPTVFMAITKSLITIWDLSLTSSQEPIHTLIIPVETPRIHMAKWAPDGLSVIATDAGGNSGGGVFVFRLSEEPECRTMPQFFNSDFTASEWIPGKGQIEEGNKQPTHLQDKSTLTDSERVNVYIEYIPLKLDEKSIAVKPTYTPALKHAWLNEELWLRRLDKGGSISQNSGNIQTLSATIAANSTPDFKSKTLGRPMRKPKFQPEIEGDESTDSSNKDSDSDDPNVTESESDSPLPDNIRSDSSDNE</sequence>
<comment type="caution">
    <text evidence="3">The sequence shown here is derived from an EMBL/GenBank/DDBJ whole genome shotgun (WGS) entry which is preliminary data.</text>
</comment>
<dbReference type="SUPFAM" id="SSF82171">
    <property type="entry name" value="DPP6 N-terminal domain-like"/>
    <property type="match status" value="1"/>
</dbReference>
<dbReference type="GO" id="GO:0005634">
    <property type="term" value="C:nucleus"/>
    <property type="evidence" value="ECO:0007669"/>
    <property type="project" value="TreeGrafter"/>
</dbReference>
<dbReference type="InterPro" id="IPR001680">
    <property type="entry name" value="WD40_rpt"/>
</dbReference>
<dbReference type="GO" id="GO:0006357">
    <property type="term" value="P:regulation of transcription by RNA polymerase II"/>
    <property type="evidence" value="ECO:0007669"/>
    <property type="project" value="TreeGrafter"/>
</dbReference>
<evidence type="ECO:0000313" key="4">
    <source>
        <dbReference type="Proteomes" id="UP000179807"/>
    </source>
</evidence>
<dbReference type="GO" id="GO:0008360">
    <property type="term" value="P:regulation of cell shape"/>
    <property type="evidence" value="ECO:0007669"/>
    <property type="project" value="TreeGrafter"/>
</dbReference>
<dbReference type="Pfam" id="PF00400">
    <property type="entry name" value="WD40"/>
    <property type="match status" value="3"/>
</dbReference>
<evidence type="ECO:0000256" key="1">
    <source>
        <dbReference type="PROSITE-ProRule" id="PRU00221"/>
    </source>
</evidence>
<evidence type="ECO:0000313" key="3">
    <source>
        <dbReference type="EMBL" id="OHT17470.1"/>
    </source>
</evidence>
<dbReference type="InterPro" id="IPR015943">
    <property type="entry name" value="WD40/YVTN_repeat-like_dom_sf"/>
</dbReference>
<feature type="compositionally biased region" description="Acidic residues" evidence="2">
    <location>
        <begin position="659"/>
        <end position="670"/>
    </location>
</feature>
<dbReference type="SMART" id="SM00320">
    <property type="entry name" value="WD40"/>
    <property type="match status" value="3"/>
</dbReference>
<keyword evidence="4" id="KW-1185">Reference proteome</keyword>
<dbReference type="Proteomes" id="UP000179807">
    <property type="component" value="Unassembled WGS sequence"/>
</dbReference>
<dbReference type="AlphaFoldDB" id="A0A1J4L696"/>
<proteinExistence type="predicted"/>
<dbReference type="PANTHER" id="PTHR16266">
    <property type="entry name" value="WD REPEAT DOMAIN 9"/>
    <property type="match status" value="1"/>
</dbReference>
<name>A0A1J4L696_9EUKA</name>
<dbReference type="VEuPathDB" id="TrichDB:TRFO_02488"/>
<feature type="repeat" description="WD" evidence="1">
    <location>
        <begin position="155"/>
        <end position="198"/>
    </location>
</feature>
<dbReference type="PROSITE" id="PS50082">
    <property type="entry name" value="WD_REPEATS_2"/>
    <property type="match status" value="2"/>
</dbReference>
<protein>
    <submittedName>
        <fullName evidence="3">AT hook motif family protein</fullName>
    </submittedName>
</protein>
<dbReference type="OrthoDB" id="538223at2759"/>
<reference evidence="3" key="1">
    <citation type="submission" date="2016-10" db="EMBL/GenBank/DDBJ databases">
        <authorList>
            <person name="Benchimol M."/>
            <person name="Almeida L.G."/>
            <person name="Vasconcelos A.T."/>
            <person name="Perreira-Neves A."/>
            <person name="Rosa I.A."/>
            <person name="Tasca T."/>
            <person name="Bogo M.R."/>
            <person name="de Souza W."/>
        </authorList>
    </citation>
    <scope>NUCLEOTIDE SEQUENCE [LARGE SCALE GENOMIC DNA]</scope>
    <source>
        <strain evidence="3">K</strain>
    </source>
</reference>
<dbReference type="Gene3D" id="2.130.10.10">
    <property type="entry name" value="YVTN repeat-like/Quinoprotein amine dehydrogenase"/>
    <property type="match status" value="2"/>
</dbReference>
<organism evidence="3 4">
    <name type="scientific">Tritrichomonas foetus</name>
    <dbReference type="NCBI Taxonomy" id="1144522"/>
    <lineage>
        <taxon>Eukaryota</taxon>
        <taxon>Metamonada</taxon>
        <taxon>Parabasalia</taxon>
        <taxon>Tritrichomonadida</taxon>
        <taxon>Tritrichomonadidae</taxon>
        <taxon>Tritrichomonas</taxon>
    </lineage>
</organism>
<evidence type="ECO:0000256" key="2">
    <source>
        <dbReference type="SAM" id="MobiDB-lite"/>
    </source>
</evidence>
<dbReference type="GO" id="GO:0007010">
    <property type="term" value="P:cytoskeleton organization"/>
    <property type="evidence" value="ECO:0007669"/>
    <property type="project" value="TreeGrafter"/>
</dbReference>
<accession>A0A1J4L696</accession>
<keyword evidence="1" id="KW-0853">WD repeat</keyword>
<feature type="repeat" description="WD" evidence="1">
    <location>
        <begin position="113"/>
        <end position="154"/>
    </location>
</feature>
<dbReference type="InterPro" id="IPR052060">
    <property type="entry name" value="Bromo_WD_repeat"/>
</dbReference>